<dbReference type="Pfam" id="PF13424">
    <property type="entry name" value="TPR_12"/>
    <property type="match status" value="1"/>
</dbReference>
<dbReference type="PANTHER" id="PTHR45138:SF9">
    <property type="entry name" value="DIGUANYLATE CYCLASE DGCM-RELATED"/>
    <property type="match status" value="1"/>
</dbReference>
<sequence length="770" mass="83506">MGFPVAPGAAMAAPVHQGIIIGNFFFYLQDEQQQMAHDRLGAMRAGAQRTGGMRRGAGLCPPGVTLLLGLALLPGLAQSQPGHMSASQVAPPGSAGSAASSALRSSHSEVPDLWTQLERVERGGTARAALNLPVLAALEGRAAPGSLELLELLALRGSALVETKDTVALQPLLDRLKAWPDSRQHAAAQLAEAWVRAQQLNREGKSDQALKAMSTLPTEWTPDIPLSLMVRFLSQLCIAESEAGRVEQAIAHANQALQLAERSRASWRRAAGLSSLAYALLRAQQFERAASVIEEALQEAGRDPDPMLLYRVHNTRAIILSQLKRFDLAQASMQMALSAARDSGSLTLQSLALANFGDFYLRQGNFAKARQYSEEGLALARRNEDSSNEALALHNLGIALIQLRQVEQGKGYVMQSITVSQAQGLNGQVADSLHELGDALERMGDLGGAAHAFQQHRRMIDQQLREETRSAVLELQAQYDDDRRAKEMALLNRDHSLKLEQLRARDLQLQLWAAVGACVVLSAVLLGLAYQRIRKTNLALAHSNAALKVQGERDPLTGLANRRHFQTAIRRLAEHGQLRASVFLIDIDHFKRINDSHGHAVGDAVLIEVAERLRSCLRDEDLLVRWGGEEFLIVIDARQPAQIEHLAQRLLNQIAQAPVRFGPGLAQLLPISASMGFASFPVAPHDWTVDWERAIALVDTLMYMAKAHGRNRAFGLQSLGAGQASLDAAGCLALSERMEEAWQQGELALLQLQGPSLPASPSAVPSEGGS</sequence>
<dbReference type="EC" id="2.7.7.65" evidence="1"/>
<dbReference type="InterPro" id="IPR000160">
    <property type="entry name" value="GGDEF_dom"/>
</dbReference>
<evidence type="ECO:0000259" key="6">
    <source>
        <dbReference type="PROSITE" id="PS50887"/>
    </source>
</evidence>
<feature type="compositionally biased region" description="Low complexity" evidence="4">
    <location>
        <begin position="85"/>
        <end position="102"/>
    </location>
</feature>
<dbReference type="PROSITE" id="PS50887">
    <property type="entry name" value="GGDEF"/>
    <property type="match status" value="1"/>
</dbReference>
<dbReference type="AlphaFoldDB" id="A0A2N8KS11"/>
<dbReference type="InterPro" id="IPR043128">
    <property type="entry name" value="Rev_trsase/Diguanyl_cyclase"/>
</dbReference>
<dbReference type="Gene3D" id="1.25.40.10">
    <property type="entry name" value="Tetratricopeptide repeat domain"/>
    <property type="match status" value="2"/>
</dbReference>
<dbReference type="SUPFAM" id="SSF48452">
    <property type="entry name" value="TPR-like"/>
    <property type="match status" value="2"/>
</dbReference>
<evidence type="ECO:0000313" key="8">
    <source>
        <dbReference type="Proteomes" id="UP000235916"/>
    </source>
</evidence>
<dbReference type="GO" id="GO:0052621">
    <property type="term" value="F:diguanylate cyclase activity"/>
    <property type="evidence" value="ECO:0007669"/>
    <property type="project" value="UniProtKB-EC"/>
</dbReference>
<proteinExistence type="predicted"/>
<dbReference type="FunFam" id="3.30.70.270:FF:000001">
    <property type="entry name" value="Diguanylate cyclase domain protein"/>
    <property type="match status" value="1"/>
</dbReference>
<accession>A0A2N8KS11</accession>
<gene>
    <name evidence="7" type="ORF">C1O66_21255</name>
</gene>
<feature type="transmembrane region" description="Helical" evidence="5">
    <location>
        <begin position="511"/>
        <end position="530"/>
    </location>
</feature>
<keyword evidence="5" id="KW-0472">Membrane</keyword>
<dbReference type="EMBL" id="POSP01000004">
    <property type="protein sequence ID" value="PND36239.1"/>
    <property type="molecule type" value="Genomic_DNA"/>
</dbReference>
<dbReference type="InterPro" id="IPR011990">
    <property type="entry name" value="TPR-like_helical_dom_sf"/>
</dbReference>
<comment type="catalytic activity">
    <reaction evidence="2">
        <text>2 GTP = 3',3'-c-di-GMP + 2 diphosphate</text>
        <dbReference type="Rhea" id="RHEA:24898"/>
        <dbReference type="ChEBI" id="CHEBI:33019"/>
        <dbReference type="ChEBI" id="CHEBI:37565"/>
        <dbReference type="ChEBI" id="CHEBI:58805"/>
        <dbReference type="EC" id="2.7.7.65"/>
    </reaction>
</comment>
<reference evidence="7 8" key="1">
    <citation type="submission" date="2018-01" db="EMBL/GenBank/DDBJ databases">
        <title>Draft genome sequence of Paucibacter aquatile CR182 isolated from freshwater of the Nakdong River.</title>
        <authorList>
            <person name="Choi A."/>
            <person name="Chung E.J."/>
        </authorList>
    </citation>
    <scope>NUCLEOTIDE SEQUENCE [LARGE SCALE GENOMIC DNA]</scope>
    <source>
        <strain evidence="7 8">CR182</strain>
    </source>
</reference>
<dbReference type="PANTHER" id="PTHR45138">
    <property type="entry name" value="REGULATORY COMPONENTS OF SENSORY TRANSDUCTION SYSTEM"/>
    <property type="match status" value="1"/>
</dbReference>
<feature type="region of interest" description="Disordered" evidence="4">
    <location>
        <begin position="81"/>
        <end position="102"/>
    </location>
</feature>
<evidence type="ECO:0000256" key="1">
    <source>
        <dbReference type="ARBA" id="ARBA00012528"/>
    </source>
</evidence>
<dbReference type="GO" id="GO:0005886">
    <property type="term" value="C:plasma membrane"/>
    <property type="evidence" value="ECO:0007669"/>
    <property type="project" value="TreeGrafter"/>
</dbReference>
<dbReference type="InterPro" id="IPR029787">
    <property type="entry name" value="Nucleotide_cyclase"/>
</dbReference>
<evidence type="ECO:0000256" key="4">
    <source>
        <dbReference type="SAM" id="MobiDB-lite"/>
    </source>
</evidence>
<keyword evidence="5" id="KW-0812">Transmembrane</keyword>
<dbReference type="SMART" id="SM00028">
    <property type="entry name" value="TPR"/>
    <property type="match status" value="7"/>
</dbReference>
<evidence type="ECO:0000256" key="3">
    <source>
        <dbReference type="PROSITE-ProRule" id="PRU00339"/>
    </source>
</evidence>
<dbReference type="GO" id="GO:0043709">
    <property type="term" value="P:cell adhesion involved in single-species biofilm formation"/>
    <property type="evidence" value="ECO:0007669"/>
    <property type="project" value="TreeGrafter"/>
</dbReference>
<dbReference type="Pfam" id="PF00990">
    <property type="entry name" value="GGDEF"/>
    <property type="match status" value="1"/>
</dbReference>
<dbReference type="Proteomes" id="UP000235916">
    <property type="component" value="Unassembled WGS sequence"/>
</dbReference>
<dbReference type="Gene3D" id="3.30.70.270">
    <property type="match status" value="1"/>
</dbReference>
<dbReference type="InterPro" id="IPR019734">
    <property type="entry name" value="TPR_rpt"/>
</dbReference>
<dbReference type="SMART" id="SM00267">
    <property type="entry name" value="GGDEF"/>
    <property type="match status" value="1"/>
</dbReference>
<evidence type="ECO:0000313" key="7">
    <source>
        <dbReference type="EMBL" id="PND36239.1"/>
    </source>
</evidence>
<keyword evidence="8" id="KW-1185">Reference proteome</keyword>
<keyword evidence="5" id="KW-1133">Transmembrane helix</keyword>
<feature type="repeat" description="TPR" evidence="3">
    <location>
        <begin position="350"/>
        <end position="383"/>
    </location>
</feature>
<dbReference type="CDD" id="cd01949">
    <property type="entry name" value="GGDEF"/>
    <property type="match status" value="1"/>
</dbReference>
<dbReference type="NCBIfam" id="TIGR00254">
    <property type="entry name" value="GGDEF"/>
    <property type="match status" value="1"/>
</dbReference>
<evidence type="ECO:0000256" key="2">
    <source>
        <dbReference type="ARBA" id="ARBA00034247"/>
    </source>
</evidence>
<name>A0A2N8KS11_9BURK</name>
<dbReference type="InterPro" id="IPR050469">
    <property type="entry name" value="Diguanylate_Cyclase"/>
</dbReference>
<organism evidence="7 8">
    <name type="scientific">Kinneretia aquatilis</name>
    <dbReference type="NCBI Taxonomy" id="2070761"/>
    <lineage>
        <taxon>Bacteria</taxon>
        <taxon>Pseudomonadati</taxon>
        <taxon>Pseudomonadota</taxon>
        <taxon>Betaproteobacteria</taxon>
        <taxon>Burkholderiales</taxon>
        <taxon>Sphaerotilaceae</taxon>
        <taxon>Roseateles</taxon>
    </lineage>
</organism>
<dbReference type="PROSITE" id="PS50005">
    <property type="entry name" value="TPR"/>
    <property type="match status" value="1"/>
</dbReference>
<dbReference type="SUPFAM" id="SSF55073">
    <property type="entry name" value="Nucleotide cyclase"/>
    <property type="match status" value="1"/>
</dbReference>
<keyword evidence="3" id="KW-0802">TPR repeat</keyword>
<protein>
    <recommendedName>
        <fullName evidence="1">diguanylate cyclase</fullName>
        <ecNumber evidence="1">2.7.7.65</ecNumber>
    </recommendedName>
</protein>
<dbReference type="GO" id="GO:1902201">
    <property type="term" value="P:negative regulation of bacterial-type flagellum-dependent cell motility"/>
    <property type="evidence" value="ECO:0007669"/>
    <property type="project" value="TreeGrafter"/>
</dbReference>
<comment type="caution">
    <text evidence="7">The sequence shown here is derived from an EMBL/GenBank/DDBJ whole genome shotgun (WGS) entry which is preliminary data.</text>
</comment>
<feature type="domain" description="GGDEF" evidence="6">
    <location>
        <begin position="578"/>
        <end position="718"/>
    </location>
</feature>
<evidence type="ECO:0000256" key="5">
    <source>
        <dbReference type="SAM" id="Phobius"/>
    </source>
</evidence>